<dbReference type="AlphaFoldDB" id="A0A3D2X3X0"/>
<evidence type="ECO:0000313" key="3">
    <source>
        <dbReference type="Proteomes" id="UP000262969"/>
    </source>
</evidence>
<accession>A0A3D2X3X0</accession>
<dbReference type="InterPro" id="IPR029052">
    <property type="entry name" value="Metallo-depent_PP-like"/>
</dbReference>
<dbReference type="Proteomes" id="UP000262969">
    <property type="component" value="Unassembled WGS sequence"/>
</dbReference>
<comment type="caution">
    <text evidence="2">The sequence shown here is derived from an EMBL/GenBank/DDBJ whole genome shotgun (WGS) entry which is preliminary data.</text>
</comment>
<dbReference type="Pfam" id="PF00149">
    <property type="entry name" value="Metallophos"/>
    <property type="match status" value="1"/>
</dbReference>
<dbReference type="EMBL" id="DPVV01000085">
    <property type="protein sequence ID" value="HCL01235.1"/>
    <property type="molecule type" value="Genomic_DNA"/>
</dbReference>
<sequence length="348" mass="38782">MYSNENICIDDDNVFSLVMPTDRPLKILQLTDLHLGFGLISKKADTLAMNAVKVLVKKTSPDLIVLTGDSIFPFIPKSGTRNNMKQAGKLVAFFDGLKIPYAYLFGNHDIEMGSKGNKEQIADIICGGNYSIFSKGDANIFGVGNYLIKVLNFKKELVSALVMLDSNMYGNGWFFSGFDCIHSDQIDWCMHNLSKLKEQNSKLKALAFFHMPLAEYKIAYEKMKLGDKTVTYNFGSIGEENDYLGISKNKCDFFEKALENGVIKAMFCGHDHYNTLSLTYKGIMLSYGMSIDYLGYRGIEKRYTQRGGTTITLNQDGSFCVAPVPLTRVVSGRVRGQKSYDNVTAGKG</sequence>
<dbReference type="GO" id="GO:0016788">
    <property type="term" value="F:hydrolase activity, acting on ester bonds"/>
    <property type="evidence" value="ECO:0007669"/>
    <property type="project" value="TreeGrafter"/>
</dbReference>
<dbReference type="SUPFAM" id="SSF56300">
    <property type="entry name" value="Metallo-dependent phosphatases"/>
    <property type="match status" value="1"/>
</dbReference>
<name>A0A3D2X3X0_9FIRM</name>
<reference evidence="2 3" key="1">
    <citation type="journal article" date="2018" name="Nat. Biotechnol.">
        <title>A standardized bacterial taxonomy based on genome phylogeny substantially revises the tree of life.</title>
        <authorList>
            <person name="Parks D.H."/>
            <person name="Chuvochina M."/>
            <person name="Waite D.W."/>
            <person name="Rinke C."/>
            <person name="Skarshewski A."/>
            <person name="Chaumeil P.A."/>
            <person name="Hugenholtz P."/>
        </authorList>
    </citation>
    <scope>NUCLEOTIDE SEQUENCE [LARGE SCALE GENOMIC DNA]</scope>
    <source>
        <strain evidence="2">UBA11728</strain>
    </source>
</reference>
<gene>
    <name evidence="2" type="ORF">DHW61_02285</name>
</gene>
<proteinExistence type="predicted"/>
<protein>
    <recommendedName>
        <fullName evidence="1">Calcineurin-like phosphoesterase domain-containing protein</fullName>
    </recommendedName>
</protein>
<evidence type="ECO:0000259" key="1">
    <source>
        <dbReference type="Pfam" id="PF00149"/>
    </source>
</evidence>
<dbReference type="GO" id="GO:0005737">
    <property type="term" value="C:cytoplasm"/>
    <property type="evidence" value="ECO:0007669"/>
    <property type="project" value="TreeGrafter"/>
</dbReference>
<dbReference type="PANTHER" id="PTHR32440:SF0">
    <property type="entry name" value="PHOSPHATASE DCR2-RELATED"/>
    <property type="match status" value="1"/>
</dbReference>
<dbReference type="InterPro" id="IPR004843">
    <property type="entry name" value="Calcineurin-like_PHP"/>
</dbReference>
<evidence type="ECO:0000313" key="2">
    <source>
        <dbReference type="EMBL" id="HCL01235.1"/>
    </source>
</evidence>
<dbReference type="PANTHER" id="PTHR32440">
    <property type="entry name" value="PHOSPHATASE DCR2-RELATED-RELATED"/>
    <property type="match status" value="1"/>
</dbReference>
<dbReference type="Gene3D" id="3.60.21.10">
    <property type="match status" value="1"/>
</dbReference>
<organism evidence="2 3">
    <name type="scientific">Lachnoclostridium phytofermentans</name>
    <dbReference type="NCBI Taxonomy" id="66219"/>
    <lineage>
        <taxon>Bacteria</taxon>
        <taxon>Bacillati</taxon>
        <taxon>Bacillota</taxon>
        <taxon>Clostridia</taxon>
        <taxon>Lachnospirales</taxon>
        <taxon>Lachnospiraceae</taxon>
    </lineage>
</organism>
<feature type="domain" description="Calcineurin-like phosphoesterase" evidence="1">
    <location>
        <begin position="25"/>
        <end position="273"/>
    </location>
</feature>